<gene>
    <name evidence="2" type="ORF">Q31b_57670</name>
</gene>
<sequence>MRHSPRKQQTNDDFAPVSGGRRQADSYRRDDVDNLRDVKADSQLDRHIVRLLALHKKLRVKFKNQDLSQFSDDAKRVLLADMNDLLGIKG</sequence>
<comment type="caution">
    <text evidence="2">The sequence shown here is derived from an EMBL/GenBank/DDBJ whole genome shotgun (WGS) entry which is preliminary data.</text>
</comment>
<dbReference type="EMBL" id="SJPY01000014">
    <property type="protein sequence ID" value="TWU33450.1"/>
    <property type="molecule type" value="Genomic_DNA"/>
</dbReference>
<keyword evidence="3" id="KW-1185">Reference proteome</keyword>
<dbReference type="Proteomes" id="UP000315471">
    <property type="component" value="Unassembled WGS sequence"/>
</dbReference>
<dbReference type="OrthoDB" id="289099at2"/>
<feature type="region of interest" description="Disordered" evidence="1">
    <location>
        <begin position="1"/>
        <end position="31"/>
    </location>
</feature>
<proteinExistence type="predicted"/>
<evidence type="ECO:0000256" key="1">
    <source>
        <dbReference type="SAM" id="MobiDB-lite"/>
    </source>
</evidence>
<protein>
    <submittedName>
        <fullName evidence="2">Uncharacterized protein</fullName>
    </submittedName>
</protein>
<name>A0A5C6D9B1_9BACT</name>
<reference evidence="2 3" key="1">
    <citation type="submission" date="2019-02" db="EMBL/GenBank/DDBJ databases">
        <title>Deep-cultivation of Planctomycetes and their phenomic and genomic characterization uncovers novel biology.</title>
        <authorList>
            <person name="Wiegand S."/>
            <person name="Jogler M."/>
            <person name="Boedeker C."/>
            <person name="Pinto D."/>
            <person name="Vollmers J."/>
            <person name="Rivas-Marin E."/>
            <person name="Kohn T."/>
            <person name="Peeters S.H."/>
            <person name="Heuer A."/>
            <person name="Rast P."/>
            <person name="Oberbeckmann S."/>
            <person name="Bunk B."/>
            <person name="Jeske O."/>
            <person name="Meyerdierks A."/>
            <person name="Storesund J.E."/>
            <person name="Kallscheuer N."/>
            <person name="Luecker S."/>
            <person name="Lage O.M."/>
            <person name="Pohl T."/>
            <person name="Merkel B.J."/>
            <person name="Hornburger P."/>
            <person name="Mueller R.-W."/>
            <person name="Bruemmer F."/>
            <person name="Labrenz M."/>
            <person name="Spormann A.M."/>
            <person name="Op Den Camp H."/>
            <person name="Overmann J."/>
            <person name="Amann R."/>
            <person name="Jetten M.S.M."/>
            <person name="Mascher T."/>
            <person name="Medema M.H."/>
            <person name="Devos D.P."/>
            <person name="Kaster A.-K."/>
            <person name="Ovreas L."/>
            <person name="Rohde M."/>
            <person name="Galperin M.Y."/>
            <person name="Jogler C."/>
        </authorList>
    </citation>
    <scope>NUCLEOTIDE SEQUENCE [LARGE SCALE GENOMIC DNA]</scope>
    <source>
        <strain evidence="2 3">Q31b</strain>
    </source>
</reference>
<evidence type="ECO:0000313" key="2">
    <source>
        <dbReference type="EMBL" id="TWU33450.1"/>
    </source>
</evidence>
<evidence type="ECO:0000313" key="3">
    <source>
        <dbReference type="Proteomes" id="UP000315471"/>
    </source>
</evidence>
<feature type="compositionally biased region" description="Basic and acidic residues" evidence="1">
    <location>
        <begin position="22"/>
        <end position="31"/>
    </location>
</feature>
<organism evidence="2 3">
    <name type="scientific">Novipirellula aureliae</name>
    <dbReference type="NCBI Taxonomy" id="2527966"/>
    <lineage>
        <taxon>Bacteria</taxon>
        <taxon>Pseudomonadati</taxon>
        <taxon>Planctomycetota</taxon>
        <taxon>Planctomycetia</taxon>
        <taxon>Pirellulales</taxon>
        <taxon>Pirellulaceae</taxon>
        <taxon>Novipirellula</taxon>
    </lineage>
</organism>
<dbReference type="AlphaFoldDB" id="A0A5C6D9B1"/>
<accession>A0A5C6D9B1</accession>
<dbReference type="RefSeq" id="WP_146602811.1">
    <property type="nucleotide sequence ID" value="NZ_SJPY01000014.1"/>
</dbReference>